<dbReference type="EMBL" id="JAIVFL010000001">
    <property type="protein sequence ID" value="MCI4674251.1"/>
    <property type="molecule type" value="Genomic_DNA"/>
</dbReference>
<name>A0ABS9YSP6_9MYCO</name>
<keyword evidence="6" id="KW-0472">Membrane</keyword>
<feature type="region of interest" description="Disordered" evidence="5">
    <location>
        <begin position="47"/>
        <end position="76"/>
    </location>
</feature>
<evidence type="ECO:0000256" key="2">
    <source>
        <dbReference type="ARBA" id="ARBA00022487"/>
    </source>
</evidence>
<comment type="caution">
    <text evidence="7">The sequence shown here is derived from an EMBL/GenBank/DDBJ whole genome shotgun (WGS) entry which is preliminary data.</text>
</comment>
<sequence>MARNNRTNARRRRHRILGLIAAGAMAVAVALIVAIIVIVVRRPEPPPTAVPPTALPPTSQPGPGQKKPRPEFQDASCPDVDMIAIPGTWESSPTDDPLNPTQFPIALLRNVTGPLSDQLGTDRLEVYTVPYTAQFHNPLAADKQMSYNDSRAEGVRATVKAMTEMNDRCPLTSYVLIGFSQGAVIAGDLASDIGNGRGPVDEDLVLGVTLIADGRRQDGVGQDIGPNPPGQGAEITLHEVPTLSALGLTMTGERPGGFGALNNRTNQICAPGDLICAAPDQAFNITNLPSTLDVLAGGAGQPVHAMYNTPQFWNLDGQTATSWTLNWARDVIETAPHPKHG</sequence>
<feature type="compositionally biased region" description="Pro residues" evidence="5">
    <location>
        <begin position="47"/>
        <end position="60"/>
    </location>
</feature>
<proteinExistence type="inferred from homology"/>
<evidence type="ECO:0000256" key="4">
    <source>
        <dbReference type="ARBA" id="ARBA00023157"/>
    </source>
</evidence>
<keyword evidence="2" id="KW-0719">Serine esterase</keyword>
<evidence type="ECO:0000256" key="1">
    <source>
        <dbReference type="ARBA" id="ARBA00007534"/>
    </source>
</evidence>
<dbReference type="SUPFAM" id="SSF53474">
    <property type="entry name" value="alpha/beta-Hydrolases"/>
    <property type="match status" value="1"/>
</dbReference>
<dbReference type="Pfam" id="PF01083">
    <property type="entry name" value="Cutinase"/>
    <property type="match status" value="1"/>
</dbReference>
<keyword evidence="6" id="KW-1133">Transmembrane helix</keyword>
<dbReference type="InterPro" id="IPR029058">
    <property type="entry name" value="AB_hydrolase_fold"/>
</dbReference>
<evidence type="ECO:0000313" key="7">
    <source>
        <dbReference type="EMBL" id="MCI4674251.1"/>
    </source>
</evidence>
<protein>
    <submittedName>
        <fullName evidence="7">Cutinase family protein</fullName>
    </submittedName>
</protein>
<dbReference type="SMART" id="SM01110">
    <property type="entry name" value="Cutinase"/>
    <property type="match status" value="1"/>
</dbReference>
<gene>
    <name evidence="7" type="ORF">K9U37_04595</name>
</gene>
<evidence type="ECO:0000256" key="3">
    <source>
        <dbReference type="ARBA" id="ARBA00022801"/>
    </source>
</evidence>
<feature type="transmembrane region" description="Helical" evidence="6">
    <location>
        <begin position="16"/>
        <end position="40"/>
    </location>
</feature>
<dbReference type="Gene3D" id="3.40.50.1820">
    <property type="entry name" value="alpha/beta hydrolase"/>
    <property type="match status" value="1"/>
</dbReference>
<organism evidence="7 8">
    <name type="scientific">Candidatus Mycolicibacterium alkanivorans</name>
    <dbReference type="NCBI Taxonomy" id="2954114"/>
    <lineage>
        <taxon>Bacteria</taxon>
        <taxon>Bacillati</taxon>
        <taxon>Actinomycetota</taxon>
        <taxon>Actinomycetes</taxon>
        <taxon>Mycobacteriales</taxon>
        <taxon>Mycobacteriaceae</taxon>
        <taxon>Mycolicibacterium</taxon>
    </lineage>
</organism>
<evidence type="ECO:0000256" key="6">
    <source>
        <dbReference type="SAM" id="Phobius"/>
    </source>
</evidence>
<keyword evidence="3" id="KW-0378">Hydrolase</keyword>
<reference evidence="7" key="1">
    <citation type="journal article" date="2022" name="ISME J.">
        <title>Identification of active gaseous-alkane degraders at natural gas seeps.</title>
        <authorList>
            <person name="Farhan Ul Haque M."/>
            <person name="Hernandez M."/>
            <person name="Crombie A.T."/>
            <person name="Murrell J.C."/>
        </authorList>
    </citation>
    <scope>NUCLEOTIDE SEQUENCE</scope>
    <source>
        <strain evidence="7">ANDR5</strain>
    </source>
</reference>
<dbReference type="PANTHER" id="PTHR33630:SF9">
    <property type="entry name" value="CUTINASE 4"/>
    <property type="match status" value="1"/>
</dbReference>
<dbReference type="Proteomes" id="UP001139068">
    <property type="component" value="Unassembled WGS sequence"/>
</dbReference>
<evidence type="ECO:0000313" key="8">
    <source>
        <dbReference type="Proteomes" id="UP001139068"/>
    </source>
</evidence>
<accession>A0ABS9YSP6</accession>
<dbReference type="PANTHER" id="PTHR33630">
    <property type="entry name" value="CUTINASE RV1984C-RELATED-RELATED"/>
    <property type="match status" value="1"/>
</dbReference>
<keyword evidence="4" id="KW-1015">Disulfide bond</keyword>
<keyword evidence="6" id="KW-0812">Transmembrane</keyword>
<comment type="similarity">
    <text evidence="1">Belongs to the cutinase family.</text>
</comment>
<dbReference type="InterPro" id="IPR000675">
    <property type="entry name" value="Cutinase/axe"/>
</dbReference>
<dbReference type="RefSeq" id="WP_243070707.1">
    <property type="nucleotide sequence ID" value="NZ_JAIVFL010000001.1"/>
</dbReference>
<evidence type="ECO:0000256" key="5">
    <source>
        <dbReference type="SAM" id="MobiDB-lite"/>
    </source>
</evidence>
<keyword evidence="8" id="KW-1185">Reference proteome</keyword>